<proteinExistence type="predicted"/>
<keyword evidence="2" id="KW-1185">Reference proteome</keyword>
<accession>A0AAE9XUE3</accession>
<evidence type="ECO:0000313" key="2">
    <source>
        <dbReference type="Proteomes" id="UP001217500"/>
    </source>
</evidence>
<evidence type="ECO:0000313" key="1">
    <source>
        <dbReference type="EMBL" id="WCL55540.1"/>
    </source>
</evidence>
<dbReference type="Proteomes" id="UP001217500">
    <property type="component" value="Chromosome"/>
</dbReference>
<dbReference type="EMBL" id="CP116805">
    <property type="protein sequence ID" value="WCL55540.1"/>
    <property type="molecule type" value="Genomic_DNA"/>
</dbReference>
<dbReference type="RefSeq" id="WP_289505364.1">
    <property type="nucleotide sequence ID" value="NZ_CP116805.1"/>
</dbReference>
<dbReference type="AlphaFoldDB" id="A0AAE9XUE3"/>
<sequence length="176" mass="20378">MKITKHVVDAISLGQKAFDLEVDQWVRPQMVKLSRPLEEIRSLNRAYLLGDGFGGEETVDQDIVDYMAAYLRRTNAITDEEFWIVLDDIAWVAEQMLSSYALELLDYVFSRHVTKERIDQTMLRLKALYSQSSPLLNSSWRNFILDASHVNEWSDEQVREVLSGEAYGFVKEIRAV</sequence>
<name>A0AAE9XUE3_9PROT</name>
<gene>
    <name evidence="1" type="ORF">PH603_07170</name>
</gene>
<reference evidence="1" key="1">
    <citation type="submission" date="2023-01" db="EMBL/GenBank/DDBJ databases">
        <title>The genome sequence of Kordiimonadaceae bacterium 6D33.</title>
        <authorList>
            <person name="Liu Y."/>
        </authorList>
    </citation>
    <scope>NUCLEOTIDE SEQUENCE</scope>
    <source>
        <strain evidence="1">6D33</strain>
    </source>
</reference>
<organism evidence="1 2">
    <name type="scientific">Gimibacter soli</name>
    <dbReference type="NCBI Taxonomy" id="3024400"/>
    <lineage>
        <taxon>Bacteria</taxon>
        <taxon>Pseudomonadati</taxon>
        <taxon>Pseudomonadota</taxon>
        <taxon>Alphaproteobacteria</taxon>
        <taxon>Kordiimonadales</taxon>
        <taxon>Temperatibacteraceae</taxon>
        <taxon>Gimibacter</taxon>
    </lineage>
</organism>
<protein>
    <submittedName>
        <fullName evidence="1">Uncharacterized protein</fullName>
    </submittedName>
</protein>
<dbReference type="KEGG" id="gso:PH603_07170"/>